<evidence type="ECO:0000313" key="2">
    <source>
        <dbReference type="Proteomes" id="UP001305414"/>
    </source>
</evidence>
<dbReference type="EMBL" id="JAWHQM010000071">
    <property type="protein sequence ID" value="KAK5636522.1"/>
    <property type="molecule type" value="Genomic_DNA"/>
</dbReference>
<organism evidence="1 2">
    <name type="scientific">Xylaria bambusicola</name>
    <dbReference type="NCBI Taxonomy" id="326684"/>
    <lineage>
        <taxon>Eukaryota</taxon>
        <taxon>Fungi</taxon>
        <taxon>Dikarya</taxon>
        <taxon>Ascomycota</taxon>
        <taxon>Pezizomycotina</taxon>
        <taxon>Sordariomycetes</taxon>
        <taxon>Xylariomycetidae</taxon>
        <taxon>Xylariales</taxon>
        <taxon>Xylariaceae</taxon>
        <taxon>Xylaria</taxon>
    </lineage>
</organism>
<proteinExistence type="predicted"/>
<accession>A0AAN7UUV8</accession>
<sequence length="98" mass="10956">MQCGSKWGLKWGVHRPQISLQISFSGLTHNGKHISSLYVVVNARQKLTRGPYGANKALQAAKQVDENSIDRILLKKGDVVWLTYYAAKKATEIETPVF</sequence>
<comment type="caution">
    <text evidence="1">The sequence shown here is derived from an EMBL/GenBank/DDBJ whole genome shotgun (WGS) entry which is preliminary data.</text>
</comment>
<keyword evidence="2" id="KW-1185">Reference proteome</keyword>
<name>A0AAN7UUV8_9PEZI</name>
<gene>
    <name evidence="1" type="ORF">RRF57_012234</name>
</gene>
<protein>
    <submittedName>
        <fullName evidence="1">Uncharacterized protein</fullName>
    </submittedName>
</protein>
<dbReference type="AlphaFoldDB" id="A0AAN7UUV8"/>
<dbReference type="Proteomes" id="UP001305414">
    <property type="component" value="Unassembled WGS sequence"/>
</dbReference>
<reference evidence="1 2" key="1">
    <citation type="submission" date="2023-10" db="EMBL/GenBank/DDBJ databases">
        <title>Draft genome sequence of Xylaria bambusicola isolate GMP-LS, the root and basal stem rot pathogen of sugarcane in Indonesia.</title>
        <authorList>
            <person name="Selvaraj P."/>
            <person name="Muralishankar V."/>
            <person name="Muruganantham S."/>
            <person name="Sp S."/>
            <person name="Haryani S."/>
            <person name="Lau K.J.X."/>
            <person name="Naqvi N.I."/>
        </authorList>
    </citation>
    <scope>NUCLEOTIDE SEQUENCE [LARGE SCALE GENOMIC DNA]</scope>
    <source>
        <strain evidence="1">GMP-LS</strain>
    </source>
</reference>
<evidence type="ECO:0000313" key="1">
    <source>
        <dbReference type="EMBL" id="KAK5636522.1"/>
    </source>
</evidence>